<evidence type="ECO:0000313" key="1">
    <source>
        <dbReference type="EMBL" id="RUS89148.1"/>
    </source>
</evidence>
<reference evidence="1 2" key="1">
    <citation type="submission" date="2019-01" db="EMBL/GenBank/DDBJ databases">
        <title>A draft genome assembly of the solar-powered sea slug Elysia chlorotica.</title>
        <authorList>
            <person name="Cai H."/>
            <person name="Li Q."/>
            <person name="Fang X."/>
            <person name="Li J."/>
            <person name="Curtis N.E."/>
            <person name="Altenburger A."/>
            <person name="Shibata T."/>
            <person name="Feng M."/>
            <person name="Maeda T."/>
            <person name="Schwartz J.A."/>
            <person name="Shigenobu S."/>
            <person name="Lundholm N."/>
            <person name="Nishiyama T."/>
            <person name="Yang H."/>
            <person name="Hasebe M."/>
            <person name="Li S."/>
            <person name="Pierce S.K."/>
            <person name="Wang J."/>
        </authorList>
    </citation>
    <scope>NUCLEOTIDE SEQUENCE [LARGE SCALE GENOMIC DNA]</scope>
    <source>
        <strain evidence="1">EC2010</strain>
        <tissue evidence="1">Whole organism of an adult</tissue>
    </source>
</reference>
<organism evidence="1 2">
    <name type="scientific">Elysia chlorotica</name>
    <name type="common">Eastern emerald elysia</name>
    <name type="synonym">Sea slug</name>
    <dbReference type="NCBI Taxonomy" id="188477"/>
    <lineage>
        <taxon>Eukaryota</taxon>
        <taxon>Metazoa</taxon>
        <taxon>Spiralia</taxon>
        <taxon>Lophotrochozoa</taxon>
        <taxon>Mollusca</taxon>
        <taxon>Gastropoda</taxon>
        <taxon>Heterobranchia</taxon>
        <taxon>Euthyneura</taxon>
        <taxon>Panpulmonata</taxon>
        <taxon>Sacoglossa</taxon>
        <taxon>Placobranchoidea</taxon>
        <taxon>Plakobranchidae</taxon>
        <taxon>Elysia</taxon>
    </lineage>
</organism>
<dbReference type="OrthoDB" id="1902038at2759"/>
<dbReference type="AlphaFoldDB" id="A0A433U636"/>
<proteinExistence type="predicted"/>
<dbReference type="PANTHER" id="PTHR35385">
    <property type="entry name" value="PROTEIN B, PUTATIVE-RELATED-RELATED"/>
    <property type="match status" value="1"/>
</dbReference>
<sequence>MYKISIRGKNQHIPEFPASVSPKWIHNHAICTASTLLYRDATFFVRPAAEEKLIEFFNDGLSPSSALGALHRSIEDDPNYVTIMGDRQIVPDYFFVNRLFNRYFENMYGKMKGEIMFADILKHVKSLDIKTANYIDRNDLIIAIVTPLVERVYQLVPQSGEIAFMDASDSMDSVPQLEENYGSIMQSTGVAGYPAVQDH</sequence>
<dbReference type="EMBL" id="RQTK01000064">
    <property type="protein sequence ID" value="RUS89148.1"/>
    <property type="molecule type" value="Genomic_DNA"/>
</dbReference>
<dbReference type="PANTHER" id="PTHR35385:SF2">
    <property type="entry name" value="PROTEIN B, PUTATIVE-RELATED"/>
    <property type="match status" value="1"/>
</dbReference>
<evidence type="ECO:0000313" key="2">
    <source>
        <dbReference type="Proteomes" id="UP000271974"/>
    </source>
</evidence>
<gene>
    <name evidence="1" type="ORF">EGW08_003091</name>
</gene>
<keyword evidence="2" id="KW-1185">Reference proteome</keyword>
<accession>A0A433U636</accession>
<dbReference type="Proteomes" id="UP000271974">
    <property type="component" value="Unassembled WGS sequence"/>
</dbReference>
<comment type="caution">
    <text evidence="1">The sequence shown here is derived from an EMBL/GenBank/DDBJ whole genome shotgun (WGS) entry which is preliminary data.</text>
</comment>
<name>A0A433U636_ELYCH</name>
<dbReference type="STRING" id="188477.A0A433U636"/>
<protein>
    <submittedName>
        <fullName evidence="1">Uncharacterized protein</fullName>
    </submittedName>
</protein>